<organism evidence="2 3">
    <name type="scientific">Steinernema carpocapsae</name>
    <name type="common">Entomopathogenic nematode</name>
    <dbReference type="NCBI Taxonomy" id="34508"/>
    <lineage>
        <taxon>Eukaryota</taxon>
        <taxon>Metazoa</taxon>
        <taxon>Ecdysozoa</taxon>
        <taxon>Nematoda</taxon>
        <taxon>Chromadorea</taxon>
        <taxon>Rhabditida</taxon>
        <taxon>Tylenchina</taxon>
        <taxon>Panagrolaimomorpha</taxon>
        <taxon>Strongyloidoidea</taxon>
        <taxon>Steinernematidae</taxon>
        <taxon>Steinernema</taxon>
    </lineage>
</organism>
<dbReference type="AlphaFoldDB" id="A0A4U8UT35"/>
<evidence type="ECO:0000256" key="1">
    <source>
        <dbReference type="SAM" id="MobiDB-lite"/>
    </source>
</evidence>
<gene>
    <name evidence="2" type="ORF">L596_003108</name>
</gene>
<feature type="compositionally biased region" description="Basic and acidic residues" evidence="1">
    <location>
        <begin position="96"/>
        <end position="106"/>
    </location>
</feature>
<dbReference type="EMBL" id="CM016762">
    <property type="protein sequence ID" value="TMS35785.1"/>
    <property type="molecule type" value="Genomic_DNA"/>
</dbReference>
<dbReference type="EMBL" id="AZBU02000001">
    <property type="protein sequence ID" value="TMS35785.1"/>
    <property type="molecule type" value="Genomic_DNA"/>
</dbReference>
<sequence length="332" mass="37217">MAFYFALLNVSNAHLDNKLHHGSRRSRSSGNRPANMERRHSISSATSNEVVNDYRLLPRPRILSTQSVARPPTPPQRRSQNNVSEESGQPAGGAEEQGKPGRREESGEAAAASSSQPKGATQNPLRNIKKVTFEADHDGDILNHQSRRVPFLDDREAWGKGTTGSPTAERPVQACITREFRWKWVAKIRSLSTEQCELKVRPQKKLTDDANTVVARTVIWPATPPPAYPGVTDSPPTEISFNDSSEYSLENLSKTSSERSSLSELFDGNSTSKRKFSGIQRISRRPWKLITDKKTFDASWRSTKNLINLDTWERVFSFNGSRANAFRADQLR</sequence>
<reference evidence="2 3" key="1">
    <citation type="journal article" date="2015" name="Genome Biol.">
        <title>Comparative genomics of Steinernema reveals deeply conserved gene regulatory networks.</title>
        <authorList>
            <person name="Dillman A.R."/>
            <person name="Macchietto M."/>
            <person name="Porter C.F."/>
            <person name="Rogers A."/>
            <person name="Williams B."/>
            <person name="Antoshechkin I."/>
            <person name="Lee M.M."/>
            <person name="Goodwin Z."/>
            <person name="Lu X."/>
            <person name="Lewis E.E."/>
            <person name="Goodrich-Blair H."/>
            <person name="Stock S.P."/>
            <person name="Adams B.J."/>
            <person name="Sternberg P.W."/>
            <person name="Mortazavi A."/>
        </authorList>
    </citation>
    <scope>NUCLEOTIDE SEQUENCE [LARGE SCALE GENOMIC DNA]</scope>
    <source>
        <strain evidence="2 3">ALL</strain>
    </source>
</reference>
<feature type="compositionally biased region" description="Polar residues" evidence="1">
    <location>
        <begin position="76"/>
        <end position="87"/>
    </location>
</feature>
<name>A0A4U8UT35_STECR</name>
<protein>
    <submittedName>
        <fullName evidence="2">Uncharacterized protein</fullName>
    </submittedName>
</protein>
<accession>A0A4U8UT35</accession>
<feature type="region of interest" description="Disordered" evidence="1">
    <location>
        <begin position="19"/>
        <end position="125"/>
    </location>
</feature>
<dbReference type="Proteomes" id="UP000298663">
    <property type="component" value="Chromosome X"/>
</dbReference>
<keyword evidence="3" id="KW-1185">Reference proteome</keyword>
<dbReference type="OrthoDB" id="5859207at2759"/>
<proteinExistence type="predicted"/>
<evidence type="ECO:0000313" key="3">
    <source>
        <dbReference type="Proteomes" id="UP000298663"/>
    </source>
</evidence>
<evidence type="ECO:0000313" key="2">
    <source>
        <dbReference type="EMBL" id="TMS35785.1"/>
    </source>
</evidence>
<comment type="caution">
    <text evidence="2">The sequence shown here is derived from an EMBL/GenBank/DDBJ whole genome shotgun (WGS) entry which is preliminary data.</text>
</comment>
<feature type="compositionally biased region" description="Polar residues" evidence="1">
    <location>
        <begin position="116"/>
        <end position="125"/>
    </location>
</feature>
<reference evidence="2 3" key="2">
    <citation type="journal article" date="2019" name="G3 (Bethesda)">
        <title>Hybrid Assembly of the Genome of the Entomopathogenic Nematode Steinernema carpocapsae Identifies the X-Chromosome.</title>
        <authorList>
            <person name="Serra L."/>
            <person name="Macchietto M."/>
            <person name="Macias-Munoz A."/>
            <person name="McGill C.J."/>
            <person name="Rodriguez I.M."/>
            <person name="Rodriguez B."/>
            <person name="Murad R."/>
            <person name="Mortazavi A."/>
        </authorList>
    </citation>
    <scope>NUCLEOTIDE SEQUENCE [LARGE SCALE GENOMIC DNA]</scope>
    <source>
        <strain evidence="2 3">ALL</strain>
    </source>
</reference>